<evidence type="ECO:0000259" key="12">
    <source>
        <dbReference type="PROSITE" id="PS51462"/>
    </source>
</evidence>
<comment type="similarity">
    <text evidence="2">Belongs to the Nudix hydrolase family.</text>
</comment>
<feature type="domain" description="Nudix hydrolase" evidence="12">
    <location>
        <begin position="4"/>
        <end position="120"/>
    </location>
</feature>
<keyword evidence="8" id="KW-0460">Magnesium</keyword>
<dbReference type="EMBL" id="JBHTHR010000079">
    <property type="protein sequence ID" value="MFD0800648.1"/>
    <property type="molecule type" value="Genomic_DNA"/>
</dbReference>
<dbReference type="InterPro" id="IPR020084">
    <property type="entry name" value="NUDIX_hydrolase_CS"/>
</dbReference>
<evidence type="ECO:0000256" key="4">
    <source>
        <dbReference type="ARBA" id="ARBA00022705"/>
    </source>
</evidence>
<dbReference type="InterPro" id="IPR000086">
    <property type="entry name" value="NUDIX_hydrolase_dom"/>
</dbReference>
<keyword evidence="14" id="KW-1185">Reference proteome</keyword>
<evidence type="ECO:0000256" key="6">
    <source>
        <dbReference type="ARBA" id="ARBA00022763"/>
    </source>
</evidence>
<sequence length="120" mass="13418">MSERYRSIVDVHVTLSRGREIFLLKRQSTGYCDGMLHLPSGHLEEGEPAHHAATREAREEVGVVIEPGLLRLVATVHHRQDADLARLEFFLAEEWAGEPVNAEPLCRGGTWSQGRSCFVA</sequence>
<evidence type="ECO:0000256" key="2">
    <source>
        <dbReference type="ARBA" id="ARBA00005582"/>
    </source>
</evidence>
<evidence type="ECO:0000256" key="10">
    <source>
        <dbReference type="ARBA" id="ARBA00035861"/>
    </source>
</evidence>
<keyword evidence="3" id="KW-0515">Mutator protein</keyword>
<dbReference type="EC" id="3.6.1.55" evidence="11"/>
<keyword evidence="4" id="KW-0235">DNA replication</keyword>
<accession>A0ABW3BBM8</accession>
<keyword evidence="5" id="KW-0479">Metal-binding</keyword>
<dbReference type="PANTHER" id="PTHR47707:SF1">
    <property type="entry name" value="NUDIX HYDROLASE FAMILY PROTEIN"/>
    <property type="match status" value="1"/>
</dbReference>
<dbReference type="InterPro" id="IPR015797">
    <property type="entry name" value="NUDIX_hydrolase-like_dom_sf"/>
</dbReference>
<evidence type="ECO:0000256" key="9">
    <source>
        <dbReference type="ARBA" id="ARBA00023204"/>
    </source>
</evidence>
<dbReference type="SUPFAM" id="SSF55811">
    <property type="entry name" value="Nudix"/>
    <property type="match status" value="1"/>
</dbReference>
<dbReference type="Gene3D" id="3.90.79.10">
    <property type="entry name" value="Nucleoside Triphosphate Pyrophosphohydrolase"/>
    <property type="match status" value="1"/>
</dbReference>
<gene>
    <name evidence="13" type="ORF">ACFQZU_04855</name>
</gene>
<dbReference type="InterPro" id="IPR047127">
    <property type="entry name" value="MutT-like"/>
</dbReference>
<dbReference type="PANTHER" id="PTHR47707">
    <property type="entry name" value="8-OXO-DGTP DIPHOSPHATASE"/>
    <property type="match status" value="1"/>
</dbReference>
<comment type="catalytic activity">
    <reaction evidence="10">
        <text>8-oxo-dGTP + H2O = 8-oxo-dGMP + diphosphate + H(+)</text>
        <dbReference type="Rhea" id="RHEA:31575"/>
        <dbReference type="ChEBI" id="CHEBI:15377"/>
        <dbReference type="ChEBI" id="CHEBI:15378"/>
        <dbReference type="ChEBI" id="CHEBI:33019"/>
        <dbReference type="ChEBI" id="CHEBI:63224"/>
        <dbReference type="ChEBI" id="CHEBI:77896"/>
        <dbReference type="EC" id="3.6.1.55"/>
    </reaction>
</comment>
<dbReference type="PROSITE" id="PS51462">
    <property type="entry name" value="NUDIX"/>
    <property type="match status" value="1"/>
</dbReference>
<name>A0ABW3BBM8_9ACTN</name>
<evidence type="ECO:0000256" key="3">
    <source>
        <dbReference type="ARBA" id="ARBA00022457"/>
    </source>
</evidence>
<evidence type="ECO:0000313" key="13">
    <source>
        <dbReference type="EMBL" id="MFD0800648.1"/>
    </source>
</evidence>
<protein>
    <recommendedName>
        <fullName evidence="11">8-oxo-dGTP diphosphatase</fullName>
        <ecNumber evidence="11">3.6.1.55</ecNumber>
    </recommendedName>
</protein>
<evidence type="ECO:0000256" key="5">
    <source>
        <dbReference type="ARBA" id="ARBA00022723"/>
    </source>
</evidence>
<organism evidence="13 14">
    <name type="scientific">Streptomonospora algeriensis</name>
    <dbReference type="NCBI Taxonomy" id="995084"/>
    <lineage>
        <taxon>Bacteria</taxon>
        <taxon>Bacillati</taxon>
        <taxon>Actinomycetota</taxon>
        <taxon>Actinomycetes</taxon>
        <taxon>Streptosporangiales</taxon>
        <taxon>Nocardiopsidaceae</taxon>
        <taxon>Streptomonospora</taxon>
    </lineage>
</organism>
<keyword evidence="9" id="KW-0234">DNA repair</keyword>
<reference evidence="14" key="1">
    <citation type="journal article" date="2019" name="Int. J. Syst. Evol. Microbiol.">
        <title>The Global Catalogue of Microorganisms (GCM) 10K type strain sequencing project: providing services to taxonomists for standard genome sequencing and annotation.</title>
        <authorList>
            <consortium name="The Broad Institute Genomics Platform"/>
            <consortium name="The Broad Institute Genome Sequencing Center for Infectious Disease"/>
            <person name="Wu L."/>
            <person name="Ma J."/>
        </authorList>
    </citation>
    <scope>NUCLEOTIDE SEQUENCE [LARGE SCALE GENOMIC DNA]</scope>
    <source>
        <strain evidence="14">CCUG 63369</strain>
    </source>
</reference>
<evidence type="ECO:0000256" key="8">
    <source>
        <dbReference type="ARBA" id="ARBA00022842"/>
    </source>
</evidence>
<evidence type="ECO:0000256" key="11">
    <source>
        <dbReference type="ARBA" id="ARBA00038905"/>
    </source>
</evidence>
<comment type="cofactor">
    <cofactor evidence="1">
        <name>Mg(2+)</name>
        <dbReference type="ChEBI" id="CHEBI:18420"/>
    </cofactor>
</comment>
<evidence type="ECO:0000256" key="7">
    <source>
        <dbReference type="ARBA" id="ARBA00022801"/>
    </source>
</evidence>
<evidence type="ECO:0000256" key="1">
    <source>
        <dbReference type="ARBA" id="ARBA00001946"/>
    </source>
</evidence>
<keyword evidence="6" id="KW-0227">DNA damage</keyword>
<dbReference type="PROSITE" id="PS00893">
    <property type="entry name" value="NUDIX_BOX"/>
    <property type="match status" value="1"/>
</dbReference>
<comment type="caution">
    <text evidence="13">The sequence shown here is derived from an EMBL/GenBank/DDBJ whole genome shotgun (WGS) entry which is preliminary data.</text>
</comment>
<proteinExistence type="inferred from homology"/>
<dbReference type="Proteomes" id="UP001596956">
    <property type="component" value="Unassembled WGS sequence"/>
</dbReference>
<dbReference type="Pfam" id="PF00293">
    <property type="entry name" value="NUDIX"/>
    <property type="match status" value="1"/>
</dbReference>
<evidence type="ECO:0000313" key="14">
    <source>
        <dbReference type="Proteomes" id="UP001596956"/>
    </source>
</evidence>
<keyword evidence="7" id="KW-0378">Hydrolase</keyword>